<dbReference type="Pfam" id="PF06808">
    <property type="entry name" value="DctM"/>
    <property type="match status" value="1"/>
</dbReference>
<reference evidence="4" key="1">
    <citation type="submission" date="2019-03" db="EMBL/GenBank/DDBJ databases">
        <title>Afifella sp. nov., isolated from activated sludge.</title>
        <authorList>
            <person name="Li Q."/>
            <person name="Liu Y."/>
        </authorList>
    </citation>
    <scope>NUCLEOTIDE SEQUENCE</scope>
    <source>
        <strain evidence="4">L72</strain>
    </source>
</reference>
<feature type="transmembrane region" description="Helical" evidence="2">
    <location>
        <begin position="494"/>
        <end position="519"/>
    </location>
</feature>
<dbReference type="EMBL" id="SPKJ01000064">
    <property type="protein sequence ID" value="MYZ49212.1"/>
    <property type="molecule type" value="Genomic_DNA"/>
</dbReference>
<evidence type="ECO:0000256" key="2">
    <source>
        <dbReference type="SAM" id="Phobius"/>
    </source>
</evidence>
<organism evidence="4 5">
    <name type="scientific">Propylenella binzhouense</name>
    <dbReference type="NCBI Taxonomy" id="2555902"/>
    <lineage>
        <taxon>Bacteria</taxon>
        <taxon>Pseudomonadati</taxon>
        <taxon>Pseudomonadota</taxon>
        <taxon>Alphaproteobacteria</taxon>
        <taxon>Hyphomicrobiales</taxon>
        <taxon>Propylenellaceae</taxon>
        <taxon>Propylenella</taxon>
    </lineage>
</organism>
<keyword evidence="2" id="KW-0812">Transmembrane</keyword>
<keyword evidence="2" id="KW-0472">Membrane</keyword>
<sequence length="643" mass="66699">MPVESSQRVLSGRVAGFLAVVLVLLSAAWSLTVPRMLGLAFYAEQYIAIILGLSLAVAFLTLPADRRAKRSRVPWYDAVAAALALAVGIYMGVSYPDLVNLILMRPPEVFIPGAILLVLLLEATRRATGWALVLIVLVFVAYGLFGNYVPGRLAGRAQSVEKLASYLAFDSNGILGTPLAIAATVVIAFILFGNLLTATGGSKFFTDTALLGMGRFRGGSVKIAVVASALFGSISGSAVANVVATGVITIPMIKRDGFPAHKAGAVEAVASTGGQLLPPVMGAAAFLMAEFLQMSYASVALAALVPALLYYLALFIQADLEAGRMGIAPVPASEIPPARSVLTGWHFPLGFAVLIALLFSYNWLPERAAYLACLAIVATGLVLGYQGRRPSLRQIGNAFVQTGFGVVEIVLISASAGIVIGILAVTGLSFNLTYALVQIGGGNLFLLLFLSAVVSIILGMGLPTLGVYVLLAALVAPAMVEVGVNQVAAHLYVMYFGMMSMITPPVAVAAFAAAAIAGADAMRTGFAAVKFGWTAFIIPVLFVFSPSLLLIGPTQDVVSAVTTAVIGVWLVSIGMAGFLFRSLGPALRALFIAAGILSLIPSTMFPGAVWTDVIGVGLGFLLLAREYAGGRGERPAQAGAGAK</sequence>
<evidence type="ECO:0000259" key="3">
    <source>
        <dbReference type="Pfam" id="PF06808"/>
    </source>
</evidence>
<feature type="transmembrane region" description="Helical" evidence="2">
    <location>
        <begin position="367"/>
        <end position="385"/>
    </location>
</feature>
<proteinExistence type="predicted"/>
<keyword evidence="1" id="KW-0813">Transport</keyword>
<feature type="transmembrane region" description="Helical" evidence="2">
    <location>
        <begin position="127"/>
        <end position="145"/>
    </location>
</feature>
<dbReference type="InterPro" id="IPR011853">
    <property type="entry name" value="TRAP_DctM-Dct_fused"/>
</dbReference>
<dbReference type="InterPro" id="IPR010656">
    <property type="entry name" value="DctM"/>
</dbReference>
<feature type="transmembrane region" description="Helical" evidence="2">
    <location>
        <begin position="586"/>
        <end position="602"/>
    </location>
</feature>
<feature type="transmembrane region" description="Helical" evidence="2">
    <location>
        <begin position="99"/>
        <end position="120"/>
    </location>
</feature>
<feature type="transmembrane region" description="Helical" evidence="2">
    <location>
        <begin position="341"/>
        <end position="361"/>
    </location>
</feature>
<dbReference type="GO" id="GO:0022857">
    <property type="term" value="F:transmembrane transporter activity"/>
    <property type="evidence" value="ECO:0007669"/>
    <property type="project" value="UniProtKB-UniRule"/>
</dbReference>
<feature type="transmembrane region" description="Helical" evidence="2">
    <location>
        <begin position="223"/>
        <end position="250"/>
    </location>
</feature>
<gene>
    <name evidence="4" type="ORF">E4O86_15985</name>
</gene>
<feature type="transmembrane region" description="Helical" evidence="2">
    <location>
        <begin position="465"/>
        <end position="488"/>
    </location>
</feature>
<comment type="function">
    <text evidence="1">Part of the tripartite ATP-independent periplasmic (TRAP) transport system.</text>
</comment>
<dbReference type="Proteomes" id="UP000773614">
    <property type="component" value="Unassembled WGS sequence"/>
</dbReference>
<feature type="transmembrane region" description="Helical" evidence="2">
    <location>
        <begin position="46"/>
        <end position="63"/>
    </location>
</feature>
<feature type="transmembrane region" description="Helical" evidence="2">
    <location>
        <begin position="174"/>
        <end position="196"/>
    </location>
</feature>
<dbReference type="PANTHER" id="PTHR43849">
    <property type="entry name" value="BLL3936 PROTEIN"/>
    <property type="match status" value="1"/>
</dbReference>
<dbReference type="PANTHER" id="PTHR43849:SF2">
    <property type="entry name" value="BLL3936 PROTEIN"/>
    <property type="match status" value="1"/>
</dbReference>
<evidence type="ECO:0000313" key="5">
    <source>
        <dbReference type="Proteomes" id="UP000773614"/>
    </source>
</evidence>
<keyword evidence="5" id="KW-1185">Reference proteome</keyword>
<dbReference type="RefSeq" id="WP_161141554.1">
    <property type="nucleotide sequence ID" value="NZ_SPKJ01000064.1"/>
</dbReference>
<keyword evidence="1" id="KW-0997">Cell inner membrane</keyword>
<feature type="transmembrane region" description="Helical" evidence="2">
    <location>
        <begin position="406"/>
        <end position="430"/>
    </location>
</feature>
<evidence type="ECO:0000256" key="1">
    <source>
        <dbReference type="RuleBase" id="RU369079"/>
    </source>
</evidence>
<dbReference type="AlphaFoldDB" id="A0A964T8C2"/>
<feature type="transmembrane region" description="Helical" evidence="2">
    <location>
        <begin position="75"/>
        <end position="93"/>
    </location>
</feature>
<protein>
    <submittedName>
        <fullName evidence="4">TRAP transporter fused permease subunit</fullName>
    </submittedName>
</protein>
<feature type="transmembrane region" description="Helical" evidence="2">
    <location>
        <begin position="436"/>
        <end position="458"/>
    </location>
</feature>
<keyword evidence="2" id="KW-1133">Transmembrane helix</keyword>
<feature type="transmembrane region" description="Helical" evidence="2">
    <location>
        <begin position="557"/>
        <end position="579"/>
    </location>
</feature>
<dbReference type="GO" id="GO:0005886">
    <property type="term" value="C:plasma membrane"/>
    <property type="evidence" value="ECO:0007669"/>
    <property type="project" value="UniProtKB-SubCell"/>
</dbReference>
<accession>A0A964T8C2</accession>
<name>A0A964T8C2_9HYPH</name>
<dbReference type="NCBIfam" id="TIGR02123">
    <property type="entry name" value="TRAP_fused"/>
    <property type="match status" value="1"/>
</dbReference>
<comment type="caution">
    <text evidence="4">The sequence shown here is derived from an EMBL/GenBank/DDBJ whole genome shotgun (WGS) entry which is preliminary data.</text>
</comment>
<feature type="domain" description="TRAP C4-dicarboxylate transport system permease DctM subunit" evidence="3">
    <location>
        <begin position="116"/>
        <end position="547"/>
    </location>
</feature>
<dbReference type="OrthoDB" id="9759894at2"/>
<comment type="subcellular location">
    <subcellularLocation>
        <location evidence="1">Cell inner membrane</location>
        <topology evidence="1">Multi-pass membrane protein</topology>
    </subcellularLocation>
</comment>
<feature type="transmembrane region" description="Helical" evidence="2">
    <location>
        <begin position="296"/>
        <end position="320"/>
    </location>
</feature>
<keyword evidence="1" id="KW-1003">Cell membrane</keyword>
<evidence type="ECO:0000313" key="4">
    <source>
        <dbReference type="EMBL" id="MYZ49212.1"/>
    </source>
</evidence>
<feature type="transmembrane region" description="Helical" evidence="2">
    <location>
        <begin position="531"/>
        <end position="551"/>
    </location>
</feature>